<keyword evidence="3" id="KW-0804">Transcription</keyword>
<dbReference type="InterPro" id="IPR018060">
    <property type="entry name" value="HTH_AraC"/>
</dbReference>
<evidence type="ECO:0000256" key="3">
    <source>
        <dbReference type="ARBA" id="ARBA00023163"/>
    </source>
</evidence>
<gene>
    <name evidence="6" type="ORF">MARGE09_P4008</name>
</gene>
<evidence type="ECO:0000256" key="1">
    <source>
        <dbReference type="ARBA" id="ARBA00023015"/>
    </source>
</evidence>
<keyword evidence="4" id="KW-0812">Transmembrane</keyword>
<organism evidence="6 7">
    <name type="scientific">Marinagarivorans cellulosilyticus</name>
    <dbReference type="NCBI Taxonomy" id="2721545"/>
    <lineage>
        <taxon>Bacteria</taxon>
        <taxon>Pseudomonadati</taxon>
        <taxon>Pseudomonadota</taxon>
        <taxon>Gammaproteobacteria</taxon>
        <taxon>Cellvibrionales</taxon>
        <taxon>Cellvibrionaceae</taxon>
        <taxon>Marinagarivorans</taxon>
    </lineage>
</organism>
<dbReference type="PRINTS" id="PR00032">
    <property type="entry name" value="HTHARAC"/>
</dbReference>
<dbReference type="KEGG" id="marq:MARGE09_P4008"/>
<keyword evidence="4" id="KW-0472">Membrane</keyword>
<dbReference type="InterPro" id="IPR020449">
    <property type="entry name" value="Tscrpt_reg_AraC-type_HTH"/>
</dbReference>
<feature type="transmembrane region" description="Helical" evidence="4">
    <location>
        <begin position="42"/>
        <end position="62"/>
    </location>
</feature>
<feature type="transmembrane region" description="Helical" evidence="4">
    <location>
        <begin position="223"/>
        <end position="243"/>
    </location>
</feature>
<evidence type="ECO:0000313" key="6">
    <source>
        <dbReference type="EMBL" id="BCD99806.1"/>
    </source>
</evidence>
<protein>
    <recommendedName>
        <fullName evidence="5">HTH araC/xylS-type domain-containing protein</fullName>
    </recommendedName>
</protein>
<reference evidence="6 7" key="1">
    <citation type="journal article" date="2022" name="IScience">
        <title>An ultrasensitive nanofiber-based assay for enzymatic hydrolysis and deep-sea microbial degradation of cellulose.</title>
        <authorList>
            <person name="Tsudome M."/>
            <person name="Tachioka M."/>
            <person name="Miyazaki M."/>
            <person name="Uchimura K."/>
            <person name="Tsuda M."/>
            <person name="Takaki Y."/>
            <person name="Deguchi S."/>
        </authorList>
    </citation>
    <scope>NUCLEOTIDE SEQUENCE [LARGE SCALE GENOMIC DNA]</scope>
    <source>
        <strain evidence="6 7">GE09</strain>
    </source>
</reference>
<dbReference type="EMBL" id="AP023086">
    <property type="protein sequence ID" value="BCD99806.1"/>
    <property type="molecule type" value="Genomic_DNA"/>
</dbReference>
<dbReference type="SUPFAM" id="SSF46689">
    <property type="entry name" value="Homeodomain-like"/>
    <property type="match status" value="1"/>
</dbReference>
<dbReference type="SMART" id="SM00342">
    <property type="entry name" value="HTH_ARAC"/>
    <property type="match status" value="1"/>
</dbReference>
<feature type="transmembrane region" description="Helical" evidence="4">
    <location>
        <begin position="68"/>
        <end position="96"/>
    </location>
</feature>
<feature type="transmembrane region" description="Helical" evidence="4">
    <location>
        <begin position="6"/>
        <end position="30"/>
    </location>
</feature>
<dbReference type="Gene3D" id="1.10.10.60">
    <property type="entry name" value="Homeodomain-like"/>
    <property type="match status" value="1"/>
</dbReference>
<evidence type="ECO:0000256" key="4">
    <source>
        <dbReference type="SAM" id="Phobius"/>
    </source>
</evidence>
<keyword evidence="7" id="KW-1185">Reference proteome</keyword>
<keyword evidence="1" id="KW-0805">Transcription regulation</keyword>
<dbReference type="InterPro" id="IPR009057">
    <property type="entry name" value="Homeodomain-like_sf"/>
</dbReference>
<feature type="transmembrane region" description="Helical" evidence="4">
    <location>
        <begin position="149"/>
        <end position="169"/>
    </location>
</feature>
<name>A0AAN1WLH7_9GAMM</name>
<dbReference type="Pfam" id="PF12833">
    <property type="entry name" value="HTH_18"/>
    <property type="match status" value="1"/>
</dbReference>
<evidence type="ECO:0000259" key="5">
    <source>
        <dbReference type="PROSITE" id="PS01124"/>
    </source>
</evidence>
<dbReference type="PROSITE" id="PS01124">
    <property type="entry name" value="HTH_ARAC_FAMILY_2"/>
    <property type="match status" value="1"/>
</dbReference>
<keyword evidence="4" id="KW-1133">Transmembrane helix</keyword>
<dbReference type="PANTHER" id="PTHR43280">
    <property type="entry name" value="ARAC-FAMILY TRANSCRIPTIONAL REGULATOR"/>
    <property type="match status" value="1"/>
</dbReference>
<feature type="transmembrane region" description="Helical" evidence="4">
    <location>
        <begin position="189"/>
        <end position="211"/>
    </location>
</feature>
<dbReference type="GO" id="GO:0003700">
    <property type="term" value="F:DNA-binding transcription factor activity"/>
    <property type="evidence" value="ECO:0007669"/>
    <property type="project" value="InterPro"/>
</dbReference>
<feature type="domain" description="HTH araC/xylS-type" evidence="5">
    <location>
        <begin position="322"/>
        <end position="430"/>
    </location>
</feature>
<sequence>MQSIHFSMIDIVLIVATLQCALVFGLVVIARALPTPSPICRHLLGLLFIAIGMDAAAILLVWQADVRAALAPVAGLVIAFASFAFTAKGPLLLLFVQTLTTPQFQLRPVHILHLSAFAMALAVAFTNGLDIERITYSVESDLPNPGTNTWWTLMRLVPCIYALAAIYTLRKAPAVYSTHSTNDQYPYHYWIKALVWGFFAQWSLNLGVHIAGNHISFELANTLGIINDFAILVWVNALLFYSFKVIRTLSPLQQHQIQVAPAEPAKPVADVVAVVGVAVPEEPASEVFVPEVPAPYVIKTGMQSQPSYLPRQQRPANNFEEHEALGMIVSGIDDKQLHLQHTLNVDKFSDAVELPSREVSRLINAYFDCSFAEFINAFRTYEAEQLLSCADHADAAINDIIGRAGFNSKSAFHRFFKRFTGLSPSEYRKHKSSNKD</sequence>
<dbReference type="GO" id="GO:0043565">
    <property type="term" value="F:sequence-specific DNA binding"/>
    <property type="evidence" value="ECO:0007669"/>
    <property type="project" value="InterPro"/>
</dbReference>
<dbReference type="PANTHER" id="PTHR43280:SF2">
    <property type="entry name" value="HTH-TYPE TRANSCRIPTIONAL REGULATOR EXSA"/>
    <property type="match status" value="1"/>
</dbReference>
<dbReference type="Proteomes" id="UP001320119">
    <property type="component" value="Chromosome"/>
</dbReference>
<dbReference type="RefSeq" id="WP_236985105.1">
    <property type="nucleotide sequence ID" value="NZ_AP023086.1"/>
</dbReference>
<accession>A0AAN1WLH7</accession>
<keyword evidence="2" id="KW-0238">DNA-binding</keyword>
<proteinExistence type="predicted"/>
<feature type="transmembrane region" description="Helical" evidence="4">
    <location>
        <begin position="108"/>
        <end position="129"/>
    </location>
</feature>
<evidence type="ECO:0000256" key="2">
    <source>
        <dbReference type="ARBA" id="ARBA00023125"/>
    </source>
</evidence>
<dbReference type="AlphaFoldDB" id="A0AAN1WLH7"/>
<evidence type="ECO:0000313" key="7">
    <source>
        <dbReference type="Proteomes" id="UP001320119"/>
    </source>
</evidence>